<feature type="transmembrane region" description="Helical" evidence="1">
    <location>
        <begin position="447"/>
        <end position="466"/>
    </location>
</feature>
<protein>
    <submittedName>
        <fullName evidence="2">Uncharacterized protein G15G9.150</fullName>
    </submittedName>
</protein>
<reference evidence="2" key="2">
    <citation type="submission" date="2002-01" db="EMBL/GenBank/DDBJ databases">
        <authorList>
            <person name="German Neurospora genome project"/>
        </authorList>
    </citation>
    <scope>NUCLEOTIDE SEQUENCE</scope>
</reference>
<evidence type="ECO:0000256" key="1">
    <source>
        <dbReference type="SAM" id="Phobius"/>
    </source>
</evidence>
<organism evidence="2">
    <name type="scientific">Neurospora crassa</name>
    <dbReference type="NCBI Taxonomy" id="5141"/>
    <lineage>
        <taxon>Eukaryota</taxon>
        <taxon>Fungi</taxon>
        <taxon>Dikarya</taxon>
        <taxon>Ascomycota</taxon>
        <taxon>Pezizomycotina</taxon>
        <taxon>Sordariomycetes</taxon>
        <taxon>Sordariomycetidae</taxon>
        <taxon>Sordariales</taxon>
        <taxon>Sordariaceae</taxon>
        <taxon>Neurospora</taxon>
    </lineage>
</organism>
<dbReference type="EMBL" id="AL670006">
    <property type="protein sequence ID" value="CAD21302.1"/>
    <property type="molecule type" value="Genomic_DNA"/>
</dbReference>
<gene>
    <name evidence="2" type="primary">G15G9.150</name>
</gene>
<feature type="transmembrane region" description="Helical" evidence="1">
    <location>
        <begin position="517"/>
        <end position="545"/>
    </location>
</feature>
<keyword evidence="1" id="KW-0812">Transmembrane</keyword>
<dbReference type="VEuPathDB" id="FungiDB:NCU01044"/>
<feature type="transmembrane region" description="Helical" evidence="1">
    <location>
        <begin position="842"/>
        <end position="867"/>
    </location>
</feature>
<dbReference type="PANTHER" id="PTHR37544">
    <property type="entry name" value="SPRAY-RELATED"/>
    <property type="match status" value="1"/>
</dbReference>
<feature type="transmembrane region" description="Helical" evidence="1">
    <location>
        <begin position="779"/>
        <end position="802"/>
    </location>
</feature>
<keyword evidence="1" id="KW-1133">Transmembrane helix</keyword>
<name>Q8WZP6_NEUCS</name>
<evidence type="ECO:0000313" key="2">
    <source>
        <dbReference type="EMBL" id="CAD21302.1"/>
    </source>
</evidence>
<feature type="transmembrane region" description="Helical" evidence="1">
    <location>
        <begin position="406"/>
        <end position="427"/>
    </location>
</feature>
<dbReference type="PANTHER" id="PTHR37544:SF3">
    <property type="entry name" value="SPRAY"/>
    <property type="match status" value="1"/>
</dbReference>
<accession>Q8WZP6</accession>
<feature type="transmembrane region" description="Helical" evidence="1">
    <location>
        <begin position="685"/>
        <end position="707"/>
    </location>
</feature>
<dbReference type="InterPro" id="IPR021840">
    <property type="entry name" value="DUF3433"/>
</dbReference>
<dbReference type="AlphaFoldDB" id="Q8WZP6"/>
<proteinExistence type="predicted"/>
<reference evidence="2" key="1">
    <citation type="submission" date="2002-01" db="EMBL/GenBank/DDBJ databases">
        <authorList>
            <person name="Schulte U."/>
            <person name="Aign V."/>
            <person name="Hoheisel J."/>
            <person name="Brandt P."/>
            <person name="Fartmann B."/>
            <person name="Holland R."/>
            <person name="Nyakatura G."/>
            <person name="Mewes H.W."/>
            <person name="Mannhaupt G."/>
        </authorList>
    </citation>
    <scope>NUCLEOTIDE SEQUENCE</scope>
</reference>
<keyword evidence="1" id="KW-0472">Membrane</keyword>
<dbReference type="Pfam" id="PF11915">
    <property type="entry name" value="DUF3433"/>
    <property type="match status" value="2"/>
</dbReference>
<feature type="transmembrane region" description="Helical" evidence="1">
    <location>
        <begin position="565"/>
        <end position="586"/>
    </location>
</feature>
<sequence>MAPWPKPPSSEWKTPSLVSGFSVVAMETEGSGQNFGSLEKQLMVSLDQLHQGQAQLLSRYLRRDDSPSTPPMDYLYAPHPLARPPLHSAPSTGSFSRISTVSDLTEFDNVQPRPSLVSLQSDYDNGGSNHQGYDAKRESGHVYTGAQTGWSALVNLPSLGGGGARNSSYEPVQGQFSEHSSLTQHQTPPFERTRHSQGRSFAVRAAHLNRRHDAIPEEDGIDLGLIQSAAPLGGSPAPAPVPYLRVEPVFDVSAALGPSTDADDKFIRSLQEQEARGKLTGGLGAGIRTDAVVTESALLATSPISDRGSSMRRSFTRAAARLSRHDTVKQLAQQEANKRGKVIEVVMDDDVVSNLGKYDLSVVAGPNGGSKSPYGQMRQTTFPTMKRTEKHVFYPTPDWKPFSMRWPYLVSLIIVSIVAAGGVEVLYQRSAKQPLVVFKSPTDITPTAYFCVKFLPTLIAVTYGVLWQITNFQVMRLEAFYQLSKEDGSLAAESINVDYFSFFNLFRPIRALHYKHYAVAVSTIASLLANALVPTLCSACIVLSPDRDTRLRNPNDEKRISIHAVWPRILTLTLVTIAVFGCVLFYQLQSRRSGLLADIKGIAGLASMATVSHILMDFKDMDVATHKDIHNKLKNHRYVLRNSALAPADEVYNKPLSKKEQDRERYTGSHLDENPHPLSLRAAGAIPFITFITLFSVLIPCVLFTPANVLADRAPWVITALAVCLKLSWGAMENDVRMMEPYYILSTKRHAPPKTLTLDYRSMPFGGWVALNGAMNGHWLVSFVGFGSVMAEFLTVLATSLASVEGRVFVKATKEALLAEFIEAGDDENGTNSINAWQETPLSFWISLCLADFVLLYMGVMATIVFVRRRRVFLPRQPNTIASVLAYIHQSKMLYDFVGTNKLSNAEMVRKLEDHVGKTYGLGWFQGRDGQIHCGVDEEELLTGYRRGMDYSKATKPWAEGVEWL</sequence>